<dbReference type="PANTHER" id="PTHR41386">
    <property type="entry name" value="INTEGRAL MEMBRANE PROTEIN-RELATED"/>
    <property type="match status" value="1"/>
</dbReference>
<gene>
    <name evidence="2" type="ORF">ACFO3U_08650</name>
</gene>
<accession>A0ABV9P7K9</accession>
<dbReference type="RefSeq" id="WP_379740681.1">
    <property type="nucleotide sequence ID" value="NZ_JBHSGW010000025.1"/>
</dbReference>
<dbReference type="Pfam" id="PF06210">
    <property type="entry name" value="DUF1003"/>
    <property type="match status" value="1"/>
</dbReference>
<keyword evidence="3" id="KW-1185">Reference proteome</keyword>
<proteinExistence type="predicted"/>
<organism evidence="2 3">
    <name type="scientific">Flavobacterium ponti</name>
    <dbReference type="NCBI Taxonomy" id="665133"/>
    <lineage>
        <taxon>Bacteria</taxon>
        <taxon>Pseudomonadati</taxon>
        <taxon>Bacteroidota</taxon>
        <taxon>Flavobacteriia</taxon>
        <taxon>Flavobacteriales</taxon>
        <taxon>Flavobacteriaceae</taxon>
        <taxon>Flavobacterium</taxon>
    </lineage>
</organism>
<feature type="transmembrane region" description="Helical" evidence="1">
    <location>
        <begin position="55"/>
        <end position="78"/>
    </location>
</feature>
<keyword evidence="1" id="KW-0472">Membrane</keyword>
<feature type="transmembrane region" description="Helical" evidence="1">
    <location>
        <begin position="90"/>
        <end position="113"/>
    </location>
</feature>
<keyword evidence="1" id="KW-1133">Transmembrane helix</keyword>
<evidence type="ECO:0000256" key="1">
    <source>
        <dbReference type="SAM" id="Phobius"/>
    </source>
</evidence>
<dbReference type="Proteomes" id="UP001595885">
    <property type="component" value="Unassembled WGS sequence"/>
</dbReference>
<keyword evidence="1" id="KW-0812">Transmembrane</keyword>
<comment type="caution">
    <text evidence="2">The sequence shown here is derived from an EMBL/GenBank/DDBJ whole genome shotgun (WGS) entry which is preliminary data.</text>
</comment>
<dbReference type="EMBL" id="JBHSGW010000025">
    <property type="protein sequence ID" value="MFC4740062.1"/>
    <property type="molecule type" value="Genomic_DNA"/>
</dbReference>
<evidence type="ECO:0000313" key="2">
    <source>
        <dbReference type="EMBL" id="MFC4740062.1"/>
    </source>
</evidence>
<evidence type="ECO:0000313" key="3">
    <source>
        <dbReference type="Proteomes" id="UP001595885"/>
    </source>
</evidence>
<dbReference type="InterPro" id="IPR010406">
    <property type="entry name" value="DUF1003"/>
</dbReference>
<name>A0ABV9P7K9_9FLAO</name>
<dbReference type="PANTHER" id="PTHR41386:SF1">
    <property type="entry name" value="MEMBRANE PROTEIN"/>
    <property type="match status" value="1"/>
</dbReference>
<sequence>MEKSSKILLNSEKEQLLKLQNIVKQTFDEEKLMVDNLLHQPEEIMTKGQKISDKVASFGGSWKFIILFSIILFLWILFNTLAIKSLEFDPYPFILMNLVLSCIAALQAPIIMMSQNRQEEKDRKRSENDYLINLKAELELRSLHQKVDLLLEEQIQILIKSQAEQIEMIKKIQKKLDAKP</sequence>
<reference evidence="3" key="1">
    <citation type="journal article" date="2019" name="Int. J. Syst. Evol. Microbiol.">
        <title>The Global Catalogue of Microorganisms (GCM) 10K type strain sequencing project: providing services to taxonomists for standard genome sequencing and annotation.</title>
        <authorList>
            <consortium name="The Broad Institute Genomics Platform"/>
            <consortium name="The Broad Institute Genome Sequencing Center for Infectious Disease"/>
            <person name="Wu L."/>
            <person name="Ma J."/>
        </authorList>
    </citation>
    <scope>NUCLEOTIDE SEQUENCE [LARGE SCALE GENOMIC DNA]</scope>
    <source>
        <strain evidence="3">CCUG 50349</strain>
    </source>
</reference>
<protein>
    <submittedName>
        <fullName evidence="2">DUF1003 domain-containing protein</fullName>
    </submittedName>
</protein>